<dbReference type="GO" id="GO:0005886">
    <property type="term" value="C:plasma membrane"/>
    <property type="evidence" value="ECO:0007669"/>
    <property type="project" value="UniProtKB-SubCell"/>
</dbReference>
<dbReference type="AlphaFoldDB" id="A0AAV9EG38"/>
<dbReference type="InterPro" id="IPR006702">
    <property type="entry name" value="CASP_dom"/>
</dbReference>
<evidence type="ECO:0000259" key="10">
    <source>
        <dbReference type="Pfam" id="PF04535"/>
    </source>
</evidence>
<evidence type="ECO:0000256" key="2">
    <source>
        <dbReference type="ARBA" id="ARBA00007651"/>
    </source>
</evidence>
<feature type="transmembrane region" description="Helical" evidence="8">
    <location>
        <begin position="158"/>
        <end position="180"/>
    </location>
</feature>
<reference evidence="11" key="2">
    <citation type="submission" date="2023-06" db="EMBL/GenBank/DDBJ databases">
        <authorList>
            <person name="Ma L."/>
            <person name="Liu K.-W."/>
            <person name="Li Z."/>
            <person name="Hsiao Y.-Y."/>
            <person name="Qi Y."/>
            <person name="Fu T."/>
            <person name="Tang G."/>
            <person name="Zhang D."/>
            <person name="Sun W.-H."/>
            <person name="Liu D.-K."/>
            <person name="Li Y."/>
            <person name="Chen G.-Z."/>
            <person name="Liu X.-D."/>
            <person name="Liao X.-Y."/>
            <person name="Jiang Y.-T."/>
            <person name="Yu X."/>
            <person name="Hao Y."/>
            <person name="Huang J."/>
            <person name="Zhao X.-W."/>
            <person name="Ke S."/>
            <person name="Chen Y.-Y."/>
            <person name="Wu W.-L."/>
            <person name="Hsu J.-L."/>
            <person name="Lin Y.-F."/>
            <person name="Huang M.-D."/>
            <person name="Li C.-Y."/>
            <person name="Huang L."/>
            <person name="Wang Z.-W."/>
            <person name="Zhao X."/>
            <person name="Zhong W.-Y."/>
            <person name="Peng D.-H."/>
            <person name="Ahmad S."/>
            <person name="Lan S."/>
            <person name="Zhang J.-S."/>
            <person name="Tsai W.-C."/>
            <person name="Van De Peer Y."/>
            <person name="Liu Z.-J."/>
        </authorList>
    </citation>
    <scope>NUCLEOTIDE SEQUENCE</scope>
    <source>
        <strain evidence="11">CP</strain>
        <tissue evidence="11">Leaves</tissue>
    </source>
</reference>
<feature type="region of interest" description="Disordered" evidence="9">
    <location>
        <begin position="1"/>
        <end position="23"/>
    </location>
</feature>
<organism evidence="11 12">
    <name type="scientific">Acorus calamus</name>
    <name type="common">Sweet flag</name>
    <dbReference type="NCBI Taxonomy" id="4465"/>
    <lineage>
        <taxon>Eukaryota</taxon>
        <taxon>Viridiplantae</taxon>
        <taxon>Streptophyta</taxon>
        <taxon>Embryophyta</taxon>
        <taxon>Tracheophyta</taxon>
        <taxon>Spermatophyta</taxon>
        <taxon>Magnoliopsida</taxon>
        <taxon>Liliopsida</taxon>
        <taxon>Acoraceae</taxon>
        <taxon>Acorus</taxon>
    </lineage>
</organism>
<evidence type="ECO:0000256" key="1">
    <source>
        <dbReference type="ARBA" id="ARBA00004651"/>
    </source>
</evidence>
<comment type="subunit">
    <text evidence="3 8">Homodimer and heterodimers.</text>
</comment>
<keyword evidence="4 8" id="KW-1003">Cell membrane</keyword>
<evidence type="ECO:0000256" key="8">
    <source>
        <dbReference type="RuleBase" id="RU361233"/>
    </source>
</evidence>
<protein>
    <recommendedName>
        <fullName evidence="8">CASP-like protein</fullName>
    </recommendedName>
</protein>
<comment type="similarity">
    <text evidence="2 8">Belongs to the Casparian strip membrane proteins (CASP) family.</text>
</comment>
<evidence type="ECO:0000256" key="4">
    <source>
        <dbReference type="ARBA" id="ARBA00022475"/>
    </source>
</evidence>
<comment type="caution">
    <text evidence="8">Lacks conserved residue(s) required for the propagation of feature annotation.</text>
</comment>
<dbReference type="PANTHER" id="PTHR33573:SF56">
    <property type="entry name" value="CASP-LIKE PROTEIN 4C1"/>
    <property type="match status" value="1"/>
</dbReference>
<keyword evidence="7 8" id="KW-0472">Membrane</keyword>
<gene>
    <name evidence="11" type="ORF">QJS10_CPA07g00227</name>
</gene>
<keyword evidence="6 8" id="KW-1133">Transmembrane helix</keyword>
<sequence length="191" mass="20790">MRSSPAARNGETPPRTPGNHHHFQSTVSAHRLRRLNSLVLLLRLFSFCFSLASAVFMSTNSRRSSWLDFHPFRFVFAANAIVAAYSLVEMAFSVFEILRGTTPLPEPLQVWFDFAHDQVLAYLVLVAEGAGAAEARGLRGGDTCTAGSSFCVQADVAVALGFVGFFFLGCAALVSGFRVVSFMISGSRFNL</sequence>
<evidence type="ECO:0000256" key="3">
    <source>
        <dbReference type="ARBA" id="ARBA00011489"/>
    </source>
</evidence>
<reference evidence="11" key="1">
    <citation type="journal article" date="2023" name="Nat. Commun.">
        <title>Diploid and tetraploid genomes of Acorus and the evolution of monocots.</title>
        <authorList>
            <person name="Ma L."/>
            <person name="Liu K.W."/>
            <person name="Li Z."/>
            <person name="Hsiao Y.Y."/>
            <person name="Qi Y."/>
            <person name="Fu T."/>
            <person name="Tang G.D."/>
            <person name="Zhang D."/>
            <person name="Sun W.H."/>
            <person name="Liu D.K."/>
            <person name="Li Y."/>
            <person name="Chen G.Z."/>
            <person name="Liu X.D."/>
            <person name="Liao X.Y."/>
            <person name="Jiang Y.T."/>
            <person name="Yu X."/>
            <person name="Hao Y."/>
            <person name="Huang J."/>
            <person name="Zhao X.W."/>
            <person name="Ke S."/>
            <person name="Chen Y.Y."/>
            <person name="Wu W.L."/>
            <person name="Hsu J.L."/>
            <person name="Lin Y.F."/>
            <person name="Huang M.D."/>
            <person name="Li C.Y."/>
            <person name="Huang L."/>
            <person name="Wang Z.W."/>
            <person name="Zhao X."/>
            <person name="Zhong W.Y."/>
            <person name="Peng D.H."/>
            <person name="Ahmad S."/>
            <person name="Lan S."/>
            <person name="Zhang J.S."/>
            <person name="Tsai W.C."/>
            <person name="Van de Peer Y."/>
            <person name="Liu Z.J."/>
        </authorList>
    </citation>
    <scope>NUCLEOTIDE SEQUENCE</scope>
    <source>
        <strain evidence="11">CP</strain>
    </source>
</reference>
<evidence type="ECO:0000313" key="12">
    <source>
        <dbReference type="Proteomes" id="UP001180020"/>
    </source>
</evidence>
<evidence type="ECO:0000256" key="6">
    <source>
        <dbReference type="ARBA" id="ARBA00022989"/>
    </source>
</evidence>
<keyword evidence="5 8" id="KW-0812">Transmembrane</keyword>
<feature type="transmembrane region" description="Helical" evidence="8">
    <location>
        <begin position="38"/>
        <end position="56"/>
    </location>
</feature>
<accession>A0AAV9EG38</accession>
<evidence type="ECO:0000256" key="7">
    <source>
        <dbReference type="ARBA" id="ARBA00023136"/>
    </source>
</evidence>
<comment type="caution">
    <text evidence="11">The sequence shown here is derived from an EMBL/GenBank/DDBJ whole genome shotgun (WGS) entry which is preliminary data.</text>
</comment>
<keyword evidence="12" id="KW-1185">Reference proteome</keyword>
<comment type="subcellular location">
    <subcellularLocation>
        <location evidence="1 8">Cell membrane</location>
        <topology evidence="1 8">Multi-pass membrane protein</topology>
    </subcellularLocation>
</comment>
<feature type="transmembrane region" description="Helical" evidence="8">
    <location>
        <begin position="76"/>
        <end position="98"/>
    </location>
</feature>
<evidence type="ECO:0000256" key="5">
    <source>
        <dbReference type="ARBA" id="ARBA00022692"/>
    </source>
</evidence>
<dbReference type="Proteomes" id="UP001180020">
    <property type="component" value="Unassembled WGS sequence"/>
</dbReference>
<dbReference type="Pfam" id="PF04535">
    <property type="entry name" value="CASP_dom"/>
    <property type="match status" value="1"/>
</dbReference>
<feature type="domain" description="Casparian strip membrane protein" evidence="10">
    <location>
        <begin position="34"/>
        <end position="167"/>
    </location>
</feature>
<dbReference type="PANTHER" id="PTHR33573">
    <property type="entry name" value="CASP-LIKE PROTEIN 4A4"/>
    <property type="match status" value="1"/>
</dbReference>
<evidence type="ECO:0000256" key="9">
    <source>
        <dbReference type="SAM" id="MobiDB-lite"/>
    </source>
</evidence>
<evidence type="ECO:0000313" key="11">
    <source>
        <dbReference type="EMBL" id="KAK1312106.1"/>
    </source>
</evidence>
<name>A0AAV9EG38_ACOCL</name>
<proteinExistence type="inferred from homology"/>
<dbReference type="EMBL" id="JAUJYO010000007">
    <property type="protein sequence ID" value="KAK1312106.1"/>
    <property type="molecule type" value="Genomic_DNA"/>
</dbReference>